<dbReference type="RefSeq" id="WP_058356533.1">
    <property type="nucleotide sequence ID" value="NZ_CABKVG010000009.1"/>
</dbReference>
<dbReference type="PANTHER" id="PTHR12558:SF13">
    <property type="entry name" value="CELL DIVISION CYCLE PROTEIN 27 HOMOLOG"/>
    <property type="match status" value="1"/>
</dbReference>
<evidence type="ECO:0008006" key="4">
    <source>
        <dbReference type="Google" id="ProtNLM"/>
    </source>
</evidence>
<dbReference type="Gene3D" id="1.25.40.10">
    <property type="entry name" value="Tetratricopeptide repeat domain"/>
    <property type="match status" value="2"/>
</dbReference>
<evidence type="ECO:0000313" key="3">
    <source>
        <dbReference type="Proteomes" id="UP000832011"/>
    </source>
</evidence>
<keyword evidence="3" id="KW-1185">Reference proteome</keyword>
<organism evidence="2 3">
    <name type="scientific">Vitreoscilla massiliensis</name>
    <dbReference type="NCBI Taxonomy" id="1689272"/>
    <lineage>
        <taxon>Bacteria</taxon>
        <taxon>Pseudomonadati</taxon>
        <taxon>Pseudomonadota</taxon>
        <taxon>Betaproteobacteria</taxon>
        <taxon>Neisseriales</taxon>
        <taxon>Neisseriaceae</taxon>
        <taxon>Vitreoscilla</taxon>
    </lineage>
</organism>
<dbReference type="PANTHER" id="PTHR12558">
    <property type="entry name" value="CELL DIVISION CYCLE 16,23,27"/>
    <property type="match status" value="1"/>
</dbReference>
<dbReference type="Proteomes" id="UP000832011">
    <property type="component" value="Chromosome"/>
</dbReference>
<evidence type="ECO:0000313" key="2">
    <source>
        <dbReference type="EMBL" id="UOO88033.1"/>
    </source>
</evidence>
<dbReference type="InterPro" id="IPR011990">
    <property type="entry name" value="TPR-like_helical_dom_sf"/>
</dbReference>
<sequence length="634" mass="70069">MASWHQRLLPIAACIAVITATPAMAQAETKPAAPAVSPLSKDINTSLDKLQKPTAQRARDAADEKIRLQKVTQDANAFAGMLASELALLQGNTAGSLGAYVVMFERSGRPELAERAMQIAINAGAYNEAQLVLERWRKVEPVPTQLQKQMAWELDASRGNIGTALNDFPAVLTLANEAQARRVFLLLSQLSLAGPQVAQQGYEHVMDATKQYPNMSEAAVVEAMYAALSGHDKQAVKALNRLASLDADIRPTTQLAIGLLAQKSPQVINQFFSQADANKLSDMWRELQIDTLVRTEQYDKAFQLIQNELSKNPTPELQLQAGILAMKKKDYRDAEVFLSKVYQGGDTPQRNRAATLLAVVAFGQDQAEKGAQWAAKINDADFLFDKSVILATAAAERKDWVEMRKHLDVLQTSKPNGNSLYDQAQAQRLELLWIYNQQDPMVVYREYSKKIDEQMASGTPDVKLLAELYAQRGLLLADKLKRPEDALKDLQKQLILRPNDANAMNSLGYTLLAQESSREQGFALLEQAYKLAPDAPHINDSLGWAYYLKGQPEKALAYLKFAYDKMPDPEVAAHLVDTYMALGQERKAREFAKKGLELDSSHAVLLETLTRHNLQPKHSAAAVKAQPDAAGVQP</sequence>
<keyword evidence="1" id="KW-0732">Signal</keyword>
<dbReference type="SMART" id="SM00028">
    <property type="entry name" value="TPR"/>
    <property type="match status" value="4"/>
</dbReference>
<reference evidence="2 3" key="1">
    <citation type="journal article" date="2022" name="Res Sq">
        <title>Evolution of multicellular longitudinally dividing oral cavity symbionts (Neisseriaceae).</title>
        <authorList>
            <person name="Nyongesa S."/>
            <person name="Weber P."/>
            <person name="Bernet E."/>
            <person name="Pullido F."/>
            <person name="Nieckarz M."/>
            <person name="Delaby M."/>
            <person name="Nieves C."/>
            <person name="Viehboeck T."/>
            <person name="Krause N."/>
            <person name="Rivera-Millot A."/>
            <person name="Nakamura A."/>
            <person name="Vischer N."/>
            <person name="VanNieuwenhze M."/>
            <person name="Brun Y."/>
            <person name="Cava F."/>
            <person name="Bulgheresi S."/>
            <person name="Veyrier F."/>
        </authorList>
    </citation>
    <scope>NUCLEOTIDE SEQUENCE [LARGE SCALE GENOMIC DNA]</scope>
    <source>
        <strain evidence="2 3">SN4</strain>
    </source>
</reference>
<proteinExistence type="predicted"/>
<accession>A0ABY4DY68</accession>
<name>A0ABY4DY68_9NEIS</name>
<dbReference type="EMBL" id="CP091511">
    <property type="protein sequence ID" value="UOO88033.1"/>
    <property type="molecule type" value="Genomic_DNA"/>
</dbReference>
<feature type="signal peptide" evidence="1">
    <location>
        <begin position="1"/>
        <end position="25"/>
    </location>
</feature>
<dbReference type="InterPro" id="IPR019734">
    <property type="entry name" value="TPR_rpt"/>
</dbReference>
<dbReference type="SUPFAM" id="SSF48452">
    <property type="entry name" value="TPR-like"/>
    <property type="match status" value="1"/>
</dbReference>
<evidence type="ECO:0000256" key="1">
    <source>
        <dbReference type="SAM" id="SignalP"/>
    </source>
</evidence>
<dbReference type="Pfam" id="PF13181">
    <property type="entry name" value="TPR_8"/>
    <property type="match status" value="1"/>
</dbReference>
<feature type="chain" id="PRO_5045503777" description="Tetratricopeptide repeat protein" evidence="1">
    <location>
        <begin position="26"/>
        <end position="634"/>
    </location>
</feature>
<protein>
    <recommendedName>
        <fullName evidence="4">Tetratricopeptide repeat protein</fullName>
    </recommendedName>
</protein>
<gene>
    <name evidence="2" type="ORF">LVJ82_11070</name>
</gene>